<evidence type="ECO:0000313" key="2">
    <source>
        <dbReference type="Proteomes" id="UP000824890"/>
    </source>
</evidence>
<evidence type="ECO:0000313" key="1">
    <source>
        <dbReference type="EMBL" id="KAH0907508.1"/>
    </source>
</evidence>
<keyword evidence="2" id="KW-1185">Reference proteome</keyword>
<name>A0ABQ8BT18_BRANA</name>
<comment type="caution">
    <text evidence="1">The sequence shown here is derived from an EMBL/GenBank/DDBJ whole genome shotgun (WGS) entry which is preliminary data.</text>
</comment>
<sequence length="90" mass="10419">METLARERNLFLSNVDQVLNFDVQMVRFFRQNKDYPPAIVAEMVKKGVDHDDEYVWDVGGNSMQTYSTKLVSDALCQSSLHVAWDRITAY</sequence>
<organism evidence="1 2">
    <name type="scientific">Brassica napus</name>
    <name type="common">Rape</name>
    <dbReference type="NCBI Taxonomy" id="3708"/>
    <lineage>
        <taxon>Eukaryota</taxon>
        <taxon>Viridiplantae</taxon>
        <taxon>Streptophyta</taxon>
        <taxon>Embryophyta</taxon>
        <taxon>Tracheophyta</taxon>
        <taxon>Spermatophyta</taxon>
        <taxon>Magnoliopsida</taxon>
        <taxon>eudicotyledons</taxon>
        <taxon>Gunneridae</taxon>
        <taxon>Pentapetalae</taxon>
        <taxon>rosids</taxon>
        <taxon>malvids</taxon>
        <taxon>Brassicales</taxon>
        <taxon>Brassicaceae</taxon>
        <taxon>Brassiceae</taxon>
        <taxon>Brassica</taxon>
    </lineage>
</organism>
<gene>
    <name evidence="1" type="ORF">HID58_039335</name>
</gene>
<reference evidence="1 2" key="1">
    <citation type="submission" date="2021-05" db="EMBL/GenBank/DDBJ databases">
        <title>Genome Assembly of Synthetic Allotetraploid Brassica napus Reveals Homoeologous Exchanges between Subgenomes.</title>
        <authorList>
            <person name="Davis J.T."/>
        </authorList>
    </citation>
    <scope>NUCLEOTIDE SEQUENCE [LARGE SCALE GENOMIC DNA]</scope>
    <source>
        <strain evidence="2">cv. Da-Ae</strain>
        <tissue evidence="1">Seedling</tissue>
    </source>
</reference>
<proteinExistence type="predicted"/>
<dbReference type="EMBL" id="JAGKQM010000010">
    <property type="protein sequence ID" value="KAH0907508.1"/>
    <property type="molecule type" value="Genomic_DNA"/>
</dbReference>
<accession>A0ABQ8BT18</accession>
<dbReference type="Proteomes" id="UP000824890">
    <property type="component" value="Unassembled WGS sequence"/>
</dbReference>
<protein>
    <submittedName>
        <fullName evidence="1">Uncharacterized protein</fullName>
    </submittedName>
</protein>